<feature type="region of interest" description="Disordered" evidence="10">
    <location>
        <begin position="268"/>
        <end position="348"/>
    </location>
</feature>
<dbReference type="InterPro" id="IPR036322">
    <property type="entry name" value="WD40_repeat_dom_sf"/>
</dbReference>
<evidence type="ECO:0000256" key="6">
    <source>
        <dbReference type="ARBA" id="ARBA00022853"/>
    </source>
</evidence>
<feature type="compositionally biased region" description="Pro residues" evidence="10">
    <location>
        <begin position="318"/>
        <end position="328"/>
    </location>
</feature>
<keyword evidence="4" id="KW-0677">Repeat</keyword>
<feature type="domain" description="CAF1B/HIR1 beta-propeller" evidence="11">
    <location>
        <begin position="71"/>
        <end position="268"/>
    </location>
</feature>
<gene>
    <name evidence="12" type="ORF">Malapachy_1491</name>
</gene>
<dbReference type="PROSITE" id="PS50082">
    <property type="entry name" value="WD_REPEATS_2"/>
    <property type="match status" value="2"/>
</dbReference>
<evidence type="ECO:0000313" key="12">
    <source>
        <dbReference type="EMBL" id="KOS13066.1"/>
    </source>
</evidence>
<dbReference type="STRING" id="77020.A0A0M8MID3"/>
<dbReference type="Proteomes" id="UP000037751">
    <property type="component" value="Unassembled WGS sequence"/>
</dbReference>
<dbReference type="InterPro" id="IPR055410">
    <property type="entry name" value="Beta-prop_CAF1B_HIR1"/>
</dbReference>
<feature type="compositionally biased region" description="Low complexity" evidence="10">
    <location>
        <begin position="563"/>
        <end position="606"/>
    </location>
</feature>
<dbReference type="GO" id="GO:0006281">
    <property type="term" value="P:DNA repair"/>
    <property type="evidence" value="ECO:0007669"/>
    <property type="project" value="UniProtKB-KW"/>
</dbReference>
<comment type="subcellular location">
    <subcellularLocation>
        <location evidence="1">Nucleus</location>
    </subcellularLocation>
</comment>
<dbReference type="SUPFAM" id="SSF50978">
    <property type="entry name" value="WD40 repeat-like"/>
    <property type="match status" value="1"/>
</dbReference>
<name>A0A0M8MID3_9BASI</name>
<accession>A0A0M8MID3</accession>
<feature type="domain" description="CAF1B/HIR1 beta-propeller" evidence="11">
    <location>
        <begin position="342"/>
        <end position="541"/>
    </location>
</feature>
<evidence type="ECO:0000256" key="5">
    <source>
        <dbReference type="ARBA" id="ARBA00022763"/>
    </source>
</evidence>
<evidence type="ECO:0000259" key="11">
    <source>
        <dbReference type="Pfam" id="PF24105"/>
    </source>
</evidence>
<dbReference type="RefSeq" id="XP_017990698.1">
    <property type="nucleotide sequence ID" value="XM_018135995.1"/>
</dbReference>
<dbReference type="GO" id="GO:0006335">
    <property type="term" value="P:DNA replication-dependent chromatin assembly"/>
    <property type="evidence" value="ECO:0007669"/>
    <property type="project" value="InterPro"/>
</dbReference>
<evidence type="ECO:0000313" key="13">
    <source>
        <dbReference type="Proteomes" id="UP000037751"/>
    </source>
</evidence>
<reference evidence="12 13" key="1">
    <citation type="submission" date="2015-07" db="EMBL/GenBank/DDBJ databases">
        <title>Draft Genome Sequence of Malassezia furfur CBS1878 and Malassezia pachydermatis CBS1879.</title>
        <authorList>
            <person name="Triana S."/>
            <person name="Ohm R."/>
            <person name="Gonzalez A."/>
            <person name="DeCock H."/>
            <person name="Restrepo S."/>
            <person name="Celis A."/>
        </authorList>
    </citation>
    <scope>NUCLEOTIDE SEQUENCE [LARGE SCALE GENOMIC DNA]</scope>
    <source>
        <strain evidence="12 13">CBS 1879</strain>
    </source>
</reference>
<dbReference type="Pfam" id="PF24105">
    <property type="entry name" value="Beta-prop_CAF1B_HIR1"/>
    <property type="match status" value="2"/>
</dbReference>
<evidence type="ECO:0000256" key="10">
    <source>
        <dbReference type="SAM" id="MobiDB-lite"/>
    </source>
</evidence>
<feature type="repeat" description="WD" evidence="9">
    <location>
        <begin position="228"/>
        <end position="269"/>
    </location>
</feature>
<evidence type="ECO:0000256" key="8">
    <source>
        <dbReference type="ARBA" id="ARBA00023242"/>
    </source>
</evidence>
<evidence type="ECO:0000256" key="2">
    <source>
        <dbReference type="ARBA" id="ARBA00007306"/>
    </source>
</evidence>
<keyword evidence="6" id="KW-0156">Chromatin regulator</keyword>
<comment type="caution">
    <text evidence="12">The sequence shown here is derived from an EMBL/GenBank/DDBJ whole genome shotgun (WGS) entry which is preliminary data.</text>
</comment>
<dbReference type="PANTHER" id="PTHR15271">
    <property type="entry name" value="CHROMATIN ASSEMBLY FACTOR 1 SUBUNIT B"/>
    <property type="match status" value="1"/>
</dbReference>
<dbReference type="OrthoDB" id="71227at2759"/>
<evidence type="ECO:0000256" key="7">
    <source>
        <dbReference type="ARBA" id="ARBA00023204"/>
    </source>
</evidence>
<dbReference type="PANTHER" id="PTHR15271:SF4">
    <property type="entry name" value="CHROMATIN ASSEMBLY FACTOR 1 SUBUNIT B"/>
    <property type="match status" value="1"/>
</dbReference>
<protein>
    <submittedName>
        <fullName evidence="12">Wd40 repeat-like protein</fullName>
    </submittedName>
</protein>
<dbReference type="SMART" id="SM00320">
    <property type="entry name" value="WD40"/>
    <property type="match status" value="6"/>
</dbReference>
<dbReference type="Gene3D" id="2.130.10.10">
    <property type="entry name" value="YVTN repeat-like/Quinoprotein amine dehydrogenase"/>
    <property type="match status" value="2"/>
</dbReference>
<dbReference type="InterPro" id="IPR045145">
    <property type="entry name" value="PTHR15271"/>
</dbReference>
<proteinExistence type="inferred from homology"/>
<feature type="repeat" description="WD" evidence="9">
    <location>
        <begin position="120"/>
        <end position="151"/>
    </location>
</feature>
<dbReference type="GeneID" id="28727870"/>
<keyword evidence="3 9" id="KW-0853">WD repeat</keyword>
<dbReference type="PROSITE" id="PS50294">
    <property type="entry name" value="WD_REPEATS_REGION"/>
    <property type="match status" value="2"/>
</dbReference>
<keyword evidence="7" id="KW-0234">DNA repair</keyword>
<dbReference type="InterPro" id="IPR015943">
    <property type="entry name" value="WD40/YVTN_repeat-like_dom_sf"/>
</dbReference>
<feature type="region of interest" description="Disordered" evidence="10">
    <location>
        <begin position="561"/>
        <end position="628"/>
    </location>
</feature>
<keyword evidence="8" id="KW-0539">Nucleus</keyword>
<dbReference type="AlphaFoldDB" id="A0A0M8MID3"/>
<comment type="similarity">
    <text evidence="2">Belongs to the WD repeat HIR1 family.</text>
</comment>
<evidence type="ECO:0000256" key="3">
    <source>
        <dbReference type="ARBA" id="ARBA00022574"/>
    </source>
</evidence>
<dbReference type="InterPro" id="IPR001680">
    <property type="entry name" value="WD40_rpt"/>
</dbReference>
<keyword evidence="5" id="KW-0227">DNA damage</keyword>
<dbReference type="GO" id="GO:0006334">
    <property type="term" value="P:nucleosome assembly"/>
    <property type="evidence" value="ECO:0007669"/>
    <property type="project" value="TreeGrafter"/>
</dbReference>
<dbReference type="GO" id="GO:0033186">
    <property type="term" value="C:CAF-1 complex"/>
    <property type="evidence" value="ECO:0007669"/>
    <property type="project" value="TreeGrafter"/>
</dbReference>
<dbReference type="GO" id="GO:0005634">
    <property type="term" value="C:nucleus"/>
    <property type="evidence" value="ECO:0007669"/>
    <property type="project" value="UniProtKB-SubCell"/>
</dbReference>
<dbReference type="VEuPathDB" id="FungiDB:Malapachy_1491"/>
<evidence type="ECO:0000256" key="1">
    <source>
        <dbReference type="ARBA" id="ARBA00004123"/>
    </source>
</evidence>
<evidence type="ECO:0000256" key="4">
    <source>
        <dbReference type="ARBA" id="ARBA00022737"/>
    </source>
</evidence>
<evidence type="ECO:0000256" key="9">
    <source>
        <dbReference type="PROSITE-ProRule" id="PRU00221"/>
    </source>
</evidence>
<organism evidence="12 13">
    <name type="scientific">Malassezia pachydermatis</name>
    <dbReference type="NCBI Taxonomy" id="77020"/>
    <lineage>
        <taxon>Eukaryota</taxon>
        <taxon>Fungi</taxon>
        <taxon>Dikarya</taxon>
        <taxon>Basidiomycota</taxon>
        <taxon>Ustilaginomycotina</taxon>
        <taxon>Malasseziomycetes</taxon>
        <taxon>Malasseziales</taxon>
        <taxon>Malasseziaceae</taxon>
        <taxon>Malassezia</taxon>
    </lineage>
</organism>
<dbReference type="EMBL" id="LGAV01000007">
    <property type="protein sequence ID" value="KOS13066.1"/>
    <property type="molecule type" value="Genomic_DNA"/>
</dbReference>
<sequence>MVRCVTFEIRWHDTLPIYSCAFQPISSARLAQVLDHNLGQAAGLPPGHSLAGSDSANTTQDAVQQAPVLAGGQSWRLATAGGDNNVRIWMIHPNIPSPAALAASSTGAMHPPRTEYAATLTRHTGVVNVVRFSPQGDVLASAGDDGNVLFWVRSDQLRQAFGENHFTSAEGEAQYDKESWRVRLMTRATPQELYDMAWSPDGEHVAVGGTDFAVRIINTADGSVIREISEHQHYVQGVAWDPLQRYLATQSSDRSVHVYNLEQDNGKAMDTQLVSRHSRTSMHGAKPHETKAQFAVPAEPGSCPSSPSRKRHRSSSPAPLPTIRPPPSVHERLAASSTAPGDHVHKLYGDDRSSSFFRRLAFSPDGGLLATPTGQYLAYAPGANEPHKSPVASSNAVYLYGRANFGKSHTPIAVLPGHKSTTLVVSFSPILYRLRDTSAEPASAMPAGTAVPLSTEVQDIPLSPKTPAVSTFGLPYRMVYAVATQDSVWIYDTQQAGPLCCFSNLHYAAFTDLAWSPDGQSLMMSSSDGYCSIAVFDYHELGRPYQYSEQPALHRAWNRPVDATTSSSIPTPASQPPATELPTPATPAATDAAATAETAPLTSSAPSQSEPKKKRRVALKFEGPLPPS</sequence>
<keyword evidence="13" id="KW-1185">Reference proteome</keyword>